<dbReference type="SMART" id="SM00034">
    <property type="entry name" value="CLECT"/>
    <property type="match status" value="1"/>
</dbReference>
<keyword evidence="2" id="KW-0964">Secreted</keyword>
<dbReference type="InterPro" id="IPR016186">
    <property type="entry name" value="C-type_lectin-like/link_sf"/>
</dbReference>
<comment type="subcellular location">
    <subcellularLocation>
        <location evidence="1">Secreted</location>
    </subcellularLocation>
</comment>
<dbReference type="GO" id="GO:0008083">
    <property type="term" value="F:growth factor activity"/>
    <property type="evidence" value="ECO:0007669"/>
    <property type="project" value="TreeGrafter"/>
</dbReference>
<evidence type="ECO:0000256" key="2">
    <source>
        <dbReference type="ARBA" id="ARBA00022525"/>
    </source>
</evidence>
<feature type="signal peptide" evidence="5">
    <location>
        <begin position="1"/>
        <end position="17"/>
    </location>
</feature>
<feature type="domain" description="C-type lectin" evidence="6">
    <location>
        <begin position="174"/>
        <end position="287"/>
    </location>
</feature>
<reference evidence="7" key="1">
    <citation type="submission" date="2023-06" db="EMBL/GenBank/DDBJ databases">
        <authorList>
            <person name="Delattre M."/>
        </authorList>
    </citation>
    <scope>NUCLEOTIDE SEQUENCE</scope>
    <source>
        <strain evidence="7">AF72</strain>
    </source>
</reference>
<evidence type="ECO:0000256" key="5">
    <source>
        <dbReference type="SAM" id="SignalP"/>
    </source>
</evidence>
<dbReference type="AlphaFoldDB" id="A0AA36D657"/>
<dbReference type="EMBL" id="CATQJA010002662">
    <property type="protein sequence ID" value="CAJ0580765.1"/>
    <property type="molecule type" value="Genomic_DNA"/>
</dbReference>
<evidence type="ECO:0000313" key="8">
    <source>
        <dbReference type="Proteomes" id="UP001177023"/>
    </source>
</evidence>
<evidence type="ECO:0000313" key="7">
    <source>
        <dbReference type="EMBL" id="CAJ0580765.1"/>
    </source>
</evidence>
<keyword evidence="8" id="KW-1185">Reference proteome</keyword>
<accession>A0AA36D657</accession>
<keyword evidence="4" id="KW-0430">Lectin</keyword>
<name>A0AA36D657_9BILA</name>
<dbReference type="PANTHER" id="PTHR22799">
    <property type="entry name" value="TETRANECTIN-RELATED"/>
    <property type="match status" value="1"/>
</dbReference>
<comment type="caution">
    <text evidence="7">The sequence shown here is derived from an EMBL/GenBank/DDBJ whole genome shotgun (WGS) entry which is preliminary data.</text>
</comment>
<dbReference type="PROSITE" id="PS50041">
    <property type="entry name" value="C_TYPE_LECTIN_2"/>
    <property type="match status" value="1"/>
</dbReference>
<keyword evidence="3 5" id="KW-0732">Signal</keyword>
<evidence type="ECO:0000259" key="6">
    <source>
        <dbReference type="PROSITE" id="PS50041"/>
    </source>
</evidence>
<protein>
    <recommendedName>
        <fullName evidence="6">C-type lectin domain-containing protein</fullName>
    </recommendedName>
</protein>
<dbReference type="PANTHER" id="PTHR22799:SF1">
    <property type="entry name" value="C-TYPE LECTIN DOMAIN FAMILY 11 MEMBER A"/>
    <property type="match status" value="1"/>
</dbReference>
<feature type="non-terminal residue" evidence="7">
    <location>
        <position position="288"/>
    </location>
</feature>
<dbReference type="GO" id="GO:0030246">
    <property type="term" value="F:carbohydrate binding"/>
    <property type="evidence" value="ECO:0007669"/>
    <property type="project" value="UniProtKB-KW"/>
</dbReference>
<dbReference type="Proteomes" id="UP001177023">
    <property type="component" value="Unassembled WGS sequence"/>
</dbReference>
<dbReference type="Gene3D" id="3.10.100.10">
    <property type="entry name" value="Mannose-Binding Protein A, subunit A"/>
    <property type="match status" value="1"/>
</dbReference>
<dbReference type="Pfam" id="PF00059">
    <property type="entry name" value="Lectin_C"/>
    <property type="match status" value="1"/>
</dbReference>
<dbReference type="InterPro" id="IPR001304">
    <property type="entry name" value="C-type_lectin-like"/>
</dbReference>
<organism evidence="7 8">
    <name type="scientific">Mesorhabditis spiculigera</name>
    <dbReference type="NCBI Taxonomy" id="96644"/>
    <lineage>
        <taxon>Eukaryota</taxon>
        <taxon>Metazoa</taxon>
        <taxon>Ecdysozoa</taxon>
        <taxon>Nematoda</taxon>
        <taxon>Chromadorea</taxon>
        <taxon>Rhabditida</taxon>
        <taxon>Rhabditina</taxon>
        <taxon>Rhabditomorpha</taxon>
        <taxon>Rhabditoidea</taxon>
        <taxon>Rhabditidae</taxon>
        <taxon>Mesorhabditinae</taxon>
        <taxon>Mesorhabditis</taxon>
    </lineage>
</organism>
<dbReference type="GO" id="GO:0005615">
    <property type="term" value="C:extracellular space"/>
    <property type="evidence" value="ECO:0007669"/>
    <property type="project" value="TreeGrafter"/>
</dbReference>
<dbReference type="SUPFAM" id="SSF56436">
    <property type="entry name" value="C-type lectin-like"/>
    <property type="match status" value="1"/>
</dbReference>
<dbReference type="InterPro" id="IPR016187">
    <property type="entry name" value="CTDL_fold"/>
</dbReference>
<evidence type="ECO:0000256" key="3">
    <source>
        <dbReference type="ARBA" id="ARBA00022729"/>
    </source>
</evidence>
<evidence type="ECO:0000256" key="4">
    <source>
        <dbReference type="ARBA" id="ARBA00022734"/>
    </source>
</evidence>
<sequence>MLHLLFLTLTTLQLVEAQGKLCGTYGNNWSAEIRCLRALLSQCQGGRSGSGRDTRSNPVFPRQDYRPMYQPVYKPEGNHHFERVEPWRFYTTAAPTTTVAPIDVCSDCEEKVKASLIDDLDSKYTKLEADFDERMRALEQRLDSAGQGNNFELEKELRGLKKKLELLTSRLHHRGNKEYAYMERKESWYDASEQCHLWGGRLAKPNNKDENVYLAKLLPSGTNAWIAINDIQNEAHFVDDKNGASNYTRWSKGQPDNGNHNENCVLIHSNSEWTDEFCMIARDFLCER</sequence>
<evidence type="ECO:0000256" key="1">
    <source>
        <dbReference type="ARBA" id="ARBA00004613"/>
    </source>
</evidence>
<feature type="chain" id="PRO_5041413606" description="C-type lectin domain-containing protein" evidence="5">
    <location>
        <begin position="18"/>
        <end position="288"/>
    </location>
</feature>
<proteinExistence type="predicted"/>
<gene>
    <name evidence="7" type="ORF">MSPICULIGERA_LOCUS18949</name>
</gene>
<dbReference type="InterPro" id="IPR051663">
    <property type="entry name" value="CLec_Tetranectin-domain"/>
</dbReference>